<dbReference type="PANTHER" id="PTHR38786:SF1">
    <property type="entry name" value="FLAGELLAR FLIJ PROTEIN"/>
    <property type="match status" value="1"/>
</dbReference>
<keyword evidence="8" id="KW-0653">Protein transport</keyword>
<comment type="caution">
    <text evidence="12">The sequence shown here is derived from an EMBL/GenBank/DDBJ whole genome shotgun (WGS) entry which is preliminary data.</text>
</comment>
<keyword evidence="4" id="KW-0813">Transport</keyword>
<evidence type="ECO:0000256" key="2">
    <source>
        <dbReference type="ARBA" id="ARBA00010004"/>
    </source>
</evidence>
<reference evidence="12 13" key="1">
    <citation type="submission" date="2023-07" db="EMBL/GenBank/DDBJ databases">
        <title>Sorghum-associated microbial communities from plants grown in Nebraska, USA.</title>
        <authorList>
            <person name="Schachtman D."/>
        </authorList>
    </citation>
    <scope>NUCLEOTIDE SEQUENCE [LARGE SCALE GENOMIC DNA]</scope>
    <source>
        <strain evidence="12 13">4249</strain>
    </source>
</reference>
<dbReference type="Pfam" id="PF02050">
    <property type="entry name" value="FliJ"/>
    <property type="match status" value="1"/>
</dbReference>
<evidence type="ECO:0000256" key="11">
    <source>
        <dbReference type="SAM" id="Coils"/>
    </source>
</evidence>
<keyword evidence="10" id="KW-1006">Bacterial flagellum protein export</keyword>
<protein>
    <recommendedName>
        <fullName evidence="3">Flagellar FliJ protein</fullName>
    </recommendedName>
</protein>
<keyword evidence="12" id="KW-0966">Cell projection</keyword>
<evidence type="ECO:0000256" key="5">
    <source>
        <dbReference type="ARBA" id="ARBA00022475"/>
    </source>
</evidence>
<comment type="subcellular location">
    <subcellularLocation>
        <location evidence="1">Cell membrane</location>
        <topology evidence="1">Peripheral membrane protein</topology>
        <orientation evidence="1">Cytoplasmic side</orientation>
    </subcellularLocation>
</comment>
<keyword evidence="12" id="KW-0282">Flagellum</keyword>
<feature type="coiled-coil region" evidence="11">
    <location>
        <begin position="11"/>
        <end position="52"/>
    </location>
</feature>
<dbReference type="InterPro" id="IPR012823">
    <property type="entry name" value="Flagell_FliJ"/>
</dbReference>
<accession>A0ABU1WNR4</accession>
<keyword evidence="7" id="KW-1005">Bacterial flagellum biogenesis</keyword>
<keyword evidence="13" id="KW-1185">Reference proteome</keyword>
<evidence type="ECO:0000256" key="4">
    <source>
        <dbReference type="ARBA" id="ARBA00022448"/>
    </source>
</evidence>
<evidence type="ECO:0000256" key="8">
    <source>
        <dbReference type="ARBA" id="ARBA00022927"/>
    </source>
</evidence>
<evidence type="ECO:0000256" key="9">
    <source>
        <dbReference type="ARBA" id="ARBA00023136"/>
    </source>
</evidence>
<dbReference type="RefSeq" id="WP_310317285.1">
    <property type="nucleotide sequence ID" value="NZ_JAVDWU010000005.1"/>
</dbReference>
<evidence type="ECO:0000256" key="3">
    <source>
        <dbReference type="ARBA" id="ARBA00020392"/>
    </source>
</evidence>
<keyword evidence="6" id="KW-0145">Chemotaxis</keyword>
<dbReference type="NCBIfam" id="TIGR02473">
    <property type="entry name" value="flagell_FliJ"/>
    <property type="match status" value="1"/>
</dbReference>
<keyword evidence="11" id="KW-0175">Coiled coil</keyword>
<dbReference type="PANTHER" id="PTHR38786">
    <property type="entry name" value="FLAGELLAR FLIJ PROTEIN"/>
    <property type="match status" value="1"/>
</dbReference>
<proteinExistence type="inferred from homology"/>
<keyword evidence="5" id="KW-1003">Cell membrane</keyword>
<evidence type="ECO:0000256" key="7">
    <source>
        <dbReference type="ARBA" id="ARBA00022795"/>
    </source>
</evidence>
<organism evidence="12 13">
    <name type="scientific">Hydrogenophaga palleronii</name>
    <dbReference type="NCBI Taxonomy" id="65655"/>
    <lineage>
        <taxon>Bacteria</taxon>
        <taxon>Pseudomonadati</taxon>
        <taxon>Pseudomonadota</taxon>
        <taxon>Betaproteobacteria</taxon>
        <taxon>Burkholderiales</taxon>
        <taxon>Comamonadaceae</taxon>
        <taxon>Hydrogenophaga</taxon>
    </lineage>
</organism>
<dbReference type="EMBL" id="JAVDWU010000005">
    <property type="protein sequence ID" value="MDR7150927.1"/>
    <property type="molecule type" value="Genomic_DNA"/>
</dbReference>
<evidence type="ECO:0000256" key="6">
    <source>
        <dbReference type="ARBA" id="ARBA00022500"/>
    </source>
</evidence>
<dbReference type="InterPro" id="IPR052570">
    <property type="entry name" value="FliJ"/>
</dbReference>
<dbReference type="Proteomes" id="UP001265700">
    <property type="component" value="Unassembled WGS sequence"/>
</dbReference>
<dbReference type="InterPro" id="IPR053716">
    <property type="entry name" value="Flag_assembly_chemotaxis_eff"/>
</dbReference>
<dbReference type="Gene3D" id="1.10.287.1700">
    <property type="match status" value="1"/>
</dbReference>
<evidence type="ECO:0000313" key="13">
    <source>
        <dbReference type="Proteomes" id="UP001265700"/>
    </source>
</evidence>
<sequence>MTTIQTLNKVVEIAERRRDVALAALAQLQREMQIAQDQMDQLEAYAREAQQRWSARSSTGIDAALLHHHRHFLQKIEHAIEFQRGVLSSREDMIAQHQEQVRVAERDVAGLRKFTEKKIQAQAQVMERREQKHTDEMALTIHLRQRLAQAQAHARSGA</sequence>
<evidence type="ECO:0000256" key="1">
    <source>
        <dbReference type="ARBA" id="ARBA00004413"/>
    </source>
</evidence>
<name>A0ABU1WNR4_9BURK</name>
<evidence type="ECO:0000256" key="10">
    <source>
        <dbReference type="ARBA" id="ARBA00023225"/>
    </source>
</evidence>
<comment type="similarity">
    <text evidence="2">Belongs to the FliJ family.</text>
</comment>
<gene>
    <name evidence="12" type="ORF">J2W49_002890</name>
</gene>
<keyword evidence="9" id="KW-0472">Membrane</keyword>
<evidence type="ECO:0000313" key="12">
    <source>
        <dbReference type="EMBL" id="MDR7150927.1"/>
    </source>
</evidence>
<keyword evidence="12" id="KW-0969">Cilium</keyword>